<dbReference type="AlphaFoldDB" id="A0A845V8M3"/>
<evidence type="ECO:0000313" key="2">
    <source>
        <dbReference type="Proteomes" id="UP000484885"/>
    </source>
</evidence>
<protein>
    <submittedName>
        <fullName evidence="1">Glycosyltransferase family 4 protein</fullName>
    </submittedName>
</protein>
<evidence type="ECO:0000313" key="1">
    <source>
        <dbReference type="EMBL" id="NDY96285.1"/>
    </source>
</evidence>
<dbReference type="EMBL" id="JAAGSC010000042">
    <property type="protein sequence ID" value="NDY96285.1"/>
    <property type="molecule type" value="Genomic_DNA"/>
</dbReference>
<accession>A0A845V8M3</accession>
<keyword evidence="1" id="KW-0808">Transferase</keyword>
<gene>
    <name evidence="1" type="ORF">G3I74_11145</name>
</gene>
<organism evidence="1 2">
    <name type="scientific">Wenzhouxiangella limi</name>
    <dbReference type="NCBI Taxonomy" id="2707351"/>
    <lineage>
        <taxon>Bacteria</taxon>
        <taxon>Pseudomonadati</taxon>
        <taxon>Pseudomonadota</taxon>
        <taxon>Gammaproteobacteria</taxon>
        <taxon>Chromatiales</taxon>
        <taxon>Wenzhouxiangellaceae</taxon>
        <taxon>Wenzhouxiangella</taxon>
    </lineage>
</organism>
<sequence length="355" mass="40129">MRVGLVGWGIASGVGSMNYDIVRLAPWVTHWLVPKHPNSENHEPYLQACGDSEVIKCELAGSEAEYKYFLDSIDVLLYVEHPCLRGSYNIVLEAKKRGVFVIGVPMWEWWPESKDWALATDMLWAVTDFTYRYLSSLSDVLFAHGFHHCWRNKVVQGQWGVNLDEFPFVPRKFAKRFVFINGNGGYKLRKASDVIFDAFSLPGAPPLTVYTQQTERLAENVPRSANLILGNFDERKDVYADGDVFIFCSYWEGLGLGLYEAQCSGALVVTTDHAPMNECGTDFVVPVEKFAQENLAGKKIVKAVPSASDLFEIVHSLNGVNISEISEMNGLIFRNRYDLRKILGMMYEQVVHYAT</sequence>
<dbReference type="Proteomes" id="UP000484885">
    <property type="component" value="Unassembled WGS sequence"/>
</dbReference>
<name>A0A845V8M3_9GAMM</name>
<keyword evidence="2" id="KW-1185">Reference proteome</keyword>
<dbReference type="Gene3D" id="3.40.50.2000">
    <property type="entry name" value="Glycogen Phosphorylase B"/>
    <property type="match status" value="1"/>
</dbReference>
<dbReference type="RefSeq" id="WP_164211687.1">
    <property type="nucleotide sequence ID" value="NZ_JAAGSC010000042.1"/>
</dbReference>
<dbReference type="SUPFAM" id="SSF53756">
    <property type="entry name" value="UDP-Glycosyltransferase/glycogen phosphorylase"/>
    <property type="match status" value="1"/>
</dbReference>
<proteinExistence type="predicted"/>
<comment type="caution">
    <text evidence="1">The sequence shown here is derived from an EMBL/GenBank/DDBJ whole genome shotgun (WGS) entry which is preliminary data.</text>
</comment>
<dbReference type="GO" id="GO:0016740">
    <property type="term" value="F:transferase activity"/>
    <property type="evidence" value="ECO:0007669"/>
    <property type="project" value="UniProtKB-KW"/>
</dbReference>
<dbReference type="Pfam" id="PF13692">
    <property type="entry name" value="Glyco_trans_1_4"/>
    <property type="match status" value="1"/>
</dbReference>
<reference evidence="1 2" key="1">
    <citation type="submission" date="2020-02" db="EMBL/GenBank/DDBJ databases">
        <authorList>
            <person name="Zhang X.-Y."/>
        </authorList>
    </citation>
    <scope>NUCLEOTIDE SEQUENCE [LARGE SCALE GENOMIC DNA]</scope>
    <source>
        <strain evidence="1 2">C33</strain>
    </source>
</reference>